<keyword evidence="2" id="KW-1185">Reference proteome</keyword>
<sequence>MPVVKDYTLRLKDAAKHEYVTDEGDGVVLADYLFGNKLYSVFETQGIVLTSTYELIGDKLIFEVTSGRKQAEPSQGVINYSVDNLQRVVFKKGK</sequence>
<dbReference type="Proteomes" id="UP000219452">
    <property type="component" value="Unassembled WGS sequence"/>
</dbReference>
<dbReference type="EMBL" id="OCNH01000003">
    <property type="protein sequence ID" value="SOD91764.1"/>
    <property type="molecule type" value="Genomic_DNA"/>
</dbReference>
<organism evidence="1 2">
    <name type="scientific">Spirosoma fluviale</name>
    <dbReference type="NCBI Taxonomy" id="1597977"/>
    <lineage>
        <taxon>Bacteria</taxon>
        <taxon>Pseudomonadati</taxon>
        <taxon>Bacteroidota</taxon>
        <taxon>Cytophagia</taxon>
        <taxon>Cytophagales</taxon>
        <taxon>Cytophagaceae</taxon>
        <taxon>Spirosoma</taxon>
    </lineage>
</organism>
<evidence type="ECO:0000313" key="1">
    <source>
        <dbReference type="EMBL" id="SOD91764.1"/>
    </source>
</evidence>
<proteinExistence type="predicted"/>
<evidence type="ECO:0000313" key="2">
    <source>
        <dbReference type="Proteomes" id="UP000219452"/>
    </source>
</evidence>
<accession>A0A286G9V0</accession>
<reference evidence="2" key="1">
    <citation type="submission" date="2017-09" db="EMBL/GenBank/DDBJ databases">
        <authorList>
            <person name="Varghese N."/>
            <person name="Submissions S."/>
        </authorList>
    </citation>
    <scope>NUCLEOTIDE SEQUENCE [LARGE SCALE GENOMIC DNA]</scope>
    <source>
        <strain evidence="2">DSM 29961</strain>
    </source>
</reference>
<dbReference type="RefSeq" id="WP_097127197.1">
    <property type="nucleotide sequence ID" value="NZ_OCNH01000003.1"/>
</dbReference>
<name>A0A286G9V0_9BACT</name>
<protein>
    <submittedName>
        <fullName evidence="1">Uncharacterized protein</fullName>
    </submittedName>
</protein>
<dbReference type="AlphaFoldDB" id="A0A286G9V0"/>
<gene>
    <name evidence="1" type="ORF">SAMN06269250_3628</name>
</gene>
<dbReference type="OrthoDB" id="1448584at2"/>